<dbReference type="PANTHER" id="PTHR13887:SF14">
    <property type="entry name" value="DISULFIDE BOND FORMATION PROTEIN D"/>
    <property type="match status" value="1"/>
</dbReference>
<dbReference type="Gene3D" id="3.40.30.10">
    <property type="entry name" value="Glutaredoxin"/>
    <property type="match status" value="1"/>
</dbReference>
<keyword evidence="10" id="KW-1185">Reference proteome</keyword>
<evidence type="ECO:0000256" key="3">
    <source>
        <dbReference type="ARBA" id="ARBA00023002"/>
    </source>
</evidence>
<evidence type="ECO:0000256" key="7">
    <source>
        <dbReference type="SAM" id="Phobius"/>
    </source>
</evidence>
<evidence type="ECO:0000259" key="8">
    <source>
        <dbReference type="PROSITE" id="PS51352"/>
    </source>
</evidence>
<dbReference type="InterPro" id="IPR012336">
    <property type="entry name" value="Thioredoxin-like_fold"/>
</dbReference>
<accession>A0ABT2J2L3</accession>
<name>A0ABT2J2L3_9PSEU</name>
<feature type="transmembrane region" description="Helical" evidence="7">
    <location>
        <begin position="20"/>
        <end position="39"/>
    </location>
</feature>
<dbReference type="InterPro" id="IPR013766">
    <property type="entry name" value="Thioredoxin_domain"/>
</dbReference>
<reference evidence="9 10" key="1">
    <citation type="submission" date="2021-02" db="EMBL/GenBank/DDBJ databases">
        <title>Actinophytocola xerophila sp. nov., isolated from soil of cotton cropping field.</title>
        <authorList>
            <person name="Huang R."/>
            <person name="Chen X."/>
            <person name="Ge X."/>
            <person name="Liu W."/>
        </authorList>
    </citation>
    <scope>NUCLEOTIDE SEQUENCE [LARGE SCALE GENOMIC DNA]</scope>
    <source>
        <strain evidence="9 10">S1-96</strain>
    </source>
</reference>
<dbReference type="Proteomes" id="UP001156441">
    <property type="component" value="Unassembled WGS sequence"/>
</dbReference>
<keyword evidence="2" id="KW-0732">Signal</keyword>
<keyword evidence="7" id="KW-1133">Transmembrane helix</keyword>
<evidence type="ECO:0000256" key="5">
    <source>
        <dbReference type="ARBA" id="ARBA00023284"/>
    </source>
</evidence>
<dbReference type="PROSITE" id="PS51352">
    <property type="entry name" value="THIOREDOXIN_2"/>
    <property type="match status" value="1"/>
</dbReference>
<evidence type="ECO:0000313" key="10">
    <source>
        <dbReference type="Proteomes" id="UP001156441"/>
    </source>
</evidence>
<dbReference type="Pfam" id="PF13462">
    <property type="entry name" value="Thioredoxin_4"/>
    <property type="match status" value="1"/>
</dbReference>
<evidence type="ECO:0000256" key="6">
    <source>
        <dbReference type="SAM" id="MobiDB-lite"/>
    </source>
</evidence>
<comment type="similarity">
    <text evidence="1">Belongs to the thioredoxin family. DsbA subfamily.</text>
</comment>
<dbReference type="SUPFAM" id="SSF52833">
    <property type="entry name" value="Thioredoxin-like"/>
    <property type="match status" value="1"/>
</dbReference>
<gene>
    <name evidence="9" type="ORF">JT362_03035</name>
</gene>
<evidence type="ECO:0000313" key="9">
    <source>
        <dbReference type="EMBL" id="MCT2582098.1"/>
    </source>
</evidence>
<proteinExistence type="inferred from homology"/>
<keyword evidence="4" id="KW-1015">Disulfide bond</keyword>
<protein>
    <submittedName>
        <fullName evidence="9">Thioredoxin domain-containing protein</fullName>
    </submittedName>
</protein>
<dbReference type="EMBL" id="JAFFZE010000004">
    <property type="protein sequence ID" value="MCT2582098.1"/>
    <property type="molecule type" value="Genomic_DNA"/>
</dbReference>
<evidence type="ECO:0000256" key="2">
    <source>
        <dbReference type="ARBA" id="ARBA00022729"/>
    </source>
</evidence>
<evidence type="ECO:0000256" key="1">
    <source>
        <dbReference type="ARBA" id="ARBA00005791"/>
    </source>
</evidence>
<comment type="caution">
    <text evidence="9">The sequence shown here is derived from an EMBL/GenBank/DDBJ whole genome shotgun (WGS) entry which is preliminary data.</text>
</comment>
<dbReference type="RefSeq" id="WP_260189450.1">
    <property type="nucleotide sequence ID" value="NZ_JAFFZE010000004.1"/>
</dbReference>
<dbReference type="InterPro" id="IPR036249">
    <property type="entry name" value="Thioredoxin-like_sf"/>
</dbReference>
<keyword evidence="5" id="KW-0676">Redox-active center</keyword>
<keyword evidence="7" id="KW-0812">Transmembrane</keyword>
<feature type="region of interest" description="Disordered" evidence="6">
    <location>
        <begin position="47"/>
        <end position="72"/>
    </location>
</feature>
<sequence>MARSSGNRVPARRGVSGNVIATVAIVVLAVAVIGGILVFGGDGDGGGDGGDGGDTAGEIPAELRAGPDSNTLTEAEGDAVTIVEFLDYQCPACAAYYTNVTKQLEEDYADRVTFVTRNFPLSMHPLAQPAARAAEAAAAQGRYREMYHQLYDNYQQWAVTEDGQRVSDDEQRATTLFDSYATEIGLDLDRFHTDLASAEIQRRIDADVAAGERVGVSSTPTIYVNGEKFESSAESFDDVAAQLRDQIDEALG</sequence>
<keyword evidence="7" id="KW-0472">Membrane</keyword>
<keyword evidence="3" id="KW-0560">Oxidoreductase</keyword>
<dbReference type="PANTHER" id="PTHR13887">
    <property type="entry name" value="GLUTATHIONE S-TRANSFERASE KAPPA"/>
    <property type="match status" value="1"/>
</dbReference>
<feature type="domain" description="Thioredoxin" evidence="8">
    <location>
        <begin position="50"/>
        <end position="252"/>
    </location>
</feature>
<evidence type="ECO:0000256" key="4">
    <source>
        <dbReference type="ARBA" id="ARBA00023157"/>
    </source>
</evidence>
<organism evidence="9 10">
    <name type="scientific">Actinophytocola gossypii</name>
    <dbReference type="NCBI Taxonomy" id="2812003"/>
    <lineage>
        <taxon>Bacteria</taxon>
        <taxon>Bacillati</taxon>
        <taxon>Actinomycetota</taxon>
        <taxon>Actinomycetes</taxon>
        <taxon>Pseudonocardiales</taxon>
        <taxon>Pseudonocardiaceae</taxon>
    </lineage>
</organism>